<dbReference type="GO" id="GO:0033726">
    <property type="term" value="F:aldehyde ferredoxin oxidoreductase activity"/>
    <property type="evidence" value="ECO:0007669"/>
    <property type="project" value="UniProtKB-EC"/>
</dbReference>
<dbReference type="InterPro" id="IPR013984">
    <property type="entry name" value="Ald_Fedxn_OxRdtase_dom2"/>
</dbReference>
<dbReference type="InterPro" id="IPR001203">
    <property type="entry name" value="OxRdtase_Ald_Fedxn_C"/>
</dbReference>
<dbReference type="EC" id="1.2.7.5" evidence="10"/>
<evidence type="ECO:0000256" key="1">
    <source>
        <dbReference type="ARBA" id="ARBA00001966"/>
    </source>
</evidence>
<dbReference type="STRING" id="868595.Desca_2486"/>
<reference evidence="10" key="1">
    <citation type="submission" date="2011-05" db="EMBL/GenBank/DDBJ databases">
        <title>Complete sequence of Desulfotomaculum carboxydivorans CO-1-SRB.</title>
        <authorList>
            <consortium name="US DOE Joint Genome Institute"/>
            <person name="Lucas S."/>
            <person name="Han J."/>
            <person name="Lapidus A."/>
            <person name="Cheng J.-F."/>
            <person name="Goodwin L."/>
            <person name="Pitluck S."/>
            <person name="Peters L."/>
            <person name="Mikhailova N."/>
            <person name="Lu M."/>
            <person name="Han C."/>
            <person name="Tapia R."/>
            <person name="Land M."/>
            <person name="Hauser L."/>
            <person name="Kyrpides N."/>
            <person name="Ivanova N."/>
            <person name="Pagani I."/>
            <person name="Stams A."/>
            <person name="Plugge C."/>
            <person name="Muyzer G."/>
            <person name="Kuever J."/>
            <person name="Parshina S."/>
            <person name="Ivanova A."/>
            <person name="Nazina T."/>
            <person name="Woyke T."/>
        </authorList>
    </citation>
    <scope>NUCLEOTIDE SEQUENCE [LARGE SCALE GENOMIC DNA]</scope>
    <source>
        <strain evidence="10">CO-1-SRB</strain>
    </source>
</reference>
<evidence type="ECO:0000256" key="2">
    <source>
        <dbReference type="ARBA" id="ARBA00011032"/>
    </source>
</evidence>
<keyword evidence="5 10" id="KW-0560">Oxidoreductase</keyword>
<dbReference type="GO" id="GO:0046872">
    <property type="term" value="F:metal ion binding"/>
    <property type="evidence" value="ECO:0007669"/>
    <property type="project" value="UniProtKB-KW"/>
</dbReference>
<dbReference type="GO" id="GO:0009055">
    <property type="term" value="F:electron transfer activity"/>
    <property type="evidence" value="ECO:0007669"/>
    <property type="project" value="InterPro"/>
</dbReference>
<dbReference type="eggNOG" id="COG2414">
    <property type="taxonomic scope" value="Bacteria"/>
</dbReference>
<proteinExistence type="inferred from homology"/>
<keyword evidence="11" id="KW-1185">Reference proteome</keyword>
<dbReference type="InterPro" id="IPR051919">
    <property type="entry name" value="W-dependent_AOR"/>
</dbReference>
<feature type="domain" description="Aldehyde ferredoxin oxidoreductase N-terminal" evidence="9">
    <location>
        <begin position="1"/>
        <end position="207"/>
    </location>
</feature>
<dbReference type="SMART" id="SM00790">
    <property type="entry name" value="AFOR_N"/>
    <property type="match status" value="1"/>
</dbReference>
<dbReference type="Pfam" id="PF02730">
    <property type="entry name" value="AFOR_N"/>
    <property type="match status" value="1"/>
</dbReference>
<dbReference type="GO" id="GO:0051539">
    <property type="term" value="F:4 iron, 4 sulfur cluster binding"/>
    <property type="evidence" value="ECO:0007669"/>
    <property type="project" value="UniProtKB-KW"/>
</dbReference>
<dbReference type="PANTHER" id="PTHR30038:SF0">
    <property type="entry name" value="TUNGSTEN-CONTAINING ALDEHYDE FERREDOXIN OXIDOREDUCTASE"/>
    <property type="match status" value="1"/>
</dbReference>
<dbReference type="InterPro" id="IPR036503">
    <property type="entry name" value="Ald_Fedxn_OxRdtase_N_sf"/>
</dbReference>
<evidence type="ECO:0000256" key="3">
    <source>
        <dbReference type="ARBA" id="ARBA00022485"/>
    </source>
</evidence>
<dbReference type="Pfam" id="PF01314">
    <property type="entry name" value="AFOR_C"/>
    <property type="match status" value="1"/>
</dbReference>
<accession>F6B4D6</accession>
<gene>
    <name evidence="10" type="ordered locus">Desca_2486</name>
</gene>
<dbReference type="PANTHER" id="PTHR30038">
    <property type="entry name" value="ALDEHYDE FERREDOXIN OXIDOREDUCTASE"/>
    <property type="match status" value="1"/>
</dbReference>
<comment type="cofactor">
    <cofactor evidence="8">
        <name>tungstopterin</name>
        <dbReference type="ChEBI" id="CHEBI:30402"/>
    </cofactor>
</comment>
<evidence type="ECO:0000256" key="8">
    <source>
        <dbReference type="ARBA" id="ARBA00049934"/>
    </source>
</evidence>
<keyword evidence="6" id="KW-0408">Iron</keyword>
<sequence>MNKILRVNMKELTVKAEPTRKEYQFLGGRALIARLLLDEVKPACEPLGRHNKLIFAPGLLGGSKVPSSGRISIGGKSPLTGGIKESNGGGVVGLKLGRLGYKAVIIEEIPRNEEKYLLKITADGAELIPAGEYWGLGVYQTAALLRQQFGDKVAVSCIGPAGEKKLAAAGIANTDTNGVPSRYSGRGGLGAVMGAKGIKAVIIDDSNSGAGEPANPEQYKEALRQYSRILKESPVIKTYTDYGTAAMVQVTNAIGGLPTRNFTTGHFEGAEKISGEALRETILARQGKTRHNCMPGCLIGCSNVYVDAAGKEIVSPLEYETIALMGSNLDIHDLDAIARLNYLCNDYGLDTIETGAALGVAMAGGVIPFGDKQGAINLVHEIGKGTILGRVLGMGAQIAGKVLGVINVPAVKGQAMAAYDPRAIKGVGVTYATSPMGADHTAGNTVRNQVDHHSAQGQAELSAKSQYTVPVYDALGLCLFTSAGIGASPEVLCQLVNAQLGTDFTPETLFKMAADTVKWEREFNQQAGFTKYDDRLPEYFYETPNPATNTVFDVSDEEMDQVHK</sequence>
<dbReference type="Gene3D" id="1.10.569.10">
    <property type="entry name" value="Aldehyde Ferredoxin Oxidoreductase Protein, subunit A, domain 2"/>
    <property type="match status" value="1"/>
</dbReference>
<protein>
    <submittedName>
        <fullName evidence="10">Aldehyde ferredoxin oxidoreductase</fullName>
        <ecNumber evidence="10">1.2.7.5</ecNumber>
    </submittedName>
</protein>
<organism evidence="10 11">
    <name type="scientific">Desulfotomaculum nigrificans (strain DSM 14880 / VKM B-2319 / CO-1-SRB)</name>
    <name type="common">Desulfotomaculum carboxydivorans</name>
    <dbReference type="NCBI Taxonomy" id="868595"/>
    <lineage>
        <taxon>Bacteria</taxon>
        <taxon>Bacillati</taxon>
        <taxon>Bacillota</taxon>
        <taxon>Clostridia</taxon>
        <taxon>Eubacteriales</taxon>
        <taxon>Desulfotomaculaceae</taxon>
        <taxon>Desulfotomaculum</taxon>
    </lineage>
</organism>
<dbReference type="RefSeq" id="WP_013810760.1">
    <property type="nucleotide sequence ID" value="NC_015565.1"/>
</dbReference>
<evidence type="ECO:0000256" key="5">
    <source>
        <dbReference type="ARBA" id="ARBA00023002"/>
    </source>
</evidence>
<dbReference type="Gene3D" id="3.60.9.10">
    <property type="entry name" value="Aldehyde ferredoxin oxidoreductase, N-terminal domain"/>
    <property type="match status" value="1"/>
</dbReference>
<comment type="cofactor">
    <cofactor evidence="1">
        <name>[4Fe-4S] cluster</name>
        <dbReference type="ChEBI" id="CHEBI:49883"/>
    </cofactor>
</comment>
<dbReference type="InterPro" id="IPR036021">
    <property type="entry name" value="Tungsten_al_ferr_oxy-like_C"/>
</dbReference>
<dbReference type="AlphaFoldDB" id="F6B4D6"/>
<evidence type="ECO:0000313" key="10">
    <source>
        <dbReference type="EMBL" id="AEF95313.1"/>
    </source>
</evidence>
<dbReference type="Proteomes" id="UP000009226">
    <property type="component" value="Chromosome"/>
</dbReference>
<evidence type="ECO:0000256" key="6">
    <source>
        <dbReference type="ARBA" id="ARBA00023004"/>
    </source>
</evidence>
<dbReference type="SUPFAM" id="SSF48310">
    <property type="entry name" value="Aldehyde ferredoxin oxidoreductase, C-terminal domains"/>
    <property type="match status" value="1"/>
</dbReference>
<evidence type="ECO:0000259" key="9">
    <source>
        <dbReference type="SMART" id="SM00790"/>
    </source>
</evidence>
<evidence type="ECO:0000256" key="4">
    <source>
        <dbReference type="ARBA" id="ARBA00022723"/>
    </source>
</evidence>
<comment type="similarity">
    <text evidence="2">Belongs to the AOR/FOR family.</text>
</comment>
<evidence type="ECO:0000313" key="11">
    <source>
        <dbReference type="Proteomes" id="UP000009226"/>
    </source>
</evidence>
<keyword evidence="4" id="KW-0479">Metal-binding</keyword>
<dbReference type="SUPFAM" id="SSF56228">
    <property type="entry name" value="Aldehyde ferredoxin oxidoreductase, N-terminal domain"/>
    <property type="match status" value="1"/>
</dbReference>
<evidence type="ECO:0000256" key="7">
    <source>
        <dbReference type="ARBA" id="ARBA00023014"/>
    </source>
</evidence>
<dbReference type="Gene3D" id="1.10.599.10">
    <property type="entry name" value="Aldehyde Ferredoxin Oxidoreductase Protein, subunit A, domain 3"/>
    <property type="match status" value="1"/>
</dbReference>
<name>F6B4D6_DESCC</name>
<dbReference type="EMBL" id="CP002736">
    <property type="protein sequence ID" value="AEF95313.1"/>
    <property type="molecule type" value="Genomic_DNA"/>
</dbReference>
<dbReference type="InterPro" id="IPR013983">
    <property type="entry name" value="Ald_Fedxn_OxRdtase_N"/>
</dbReference>
<keyword evidence="7" id="KW-0411">Iron-sulfur</keyword>
<dbReference type="HOGENOM" id="CLU_020364_1_0_9"/>
<dbReference type="KEGG" id="dca:Desca_2486"/>
<keyword evidence="3" id="KW-0004">4Fe-4S</keyword>
<dbReference type="InterPro" id="IPR013985">
    <property type="entry name" value="Ald_Fedxn_OxRdtase_dom3"/>
</dbReference>